<keyword evidence="4 5" id="KW-0143">Chaperone</keyword>
<dbReference type="SUPFAM" id="SSF50346">
    <property type="entry name" value="PRC-barrel domain"/>
    <property type="match status" value="1"/>
</dbReference>
<dbReference type="Gene3D" id="2.30.30.240">
    <property type="entry name" value="PRC-barrel domain"/>
    <property type="match status" value="1"/>
</dbReference>
<evidence type="ECO:0000256" key="3">
    <source>
        <dbReference type="ARBA" id="ARBA00022552"/>
    </source>
</evidence>
<dbReference type="HAMAP" id="MF_00014">
    <property type="entry name" value="Ribosome_mat_RimM"/>
    <property type="match status" value="1"/>
</dbReference>
<dbReference type="GO" id="GO:0042274">
    <property type="term" value="P:ribosomal small subunit biogenesis"/>
    <property type="evidence" value="ECO:0007669"/>
    <property type="project" value="UniProtKB-UniRule"/>
</dbReference>
<gene>
    <name evidence="5" type="primary">rimM</name>
    <name evidence="8" type="ORF">SAMN05216325_10148</name>
</gene>
<dbReference type="SUPFAM" id="SSF50447">
    <property type="entry name" value="Translation proteins"/>
    <property type="match status" value="1"/>
</dbReference>
<protein>
    <recommendedName>
        <fullName evidence="5">Ribosome maturation factor RimM</fullName>
    </recommendedName>
</protein>
<dbReference type="GO" id="GO:0043022">
    <property type="term" value="F:ribosome binding"/>
    <property type="evidence" value="ECO:0007669"/>
    <property type="project" value="InterPro"/>
</dbReference>
<keyword evidence="3 5" id="KW-0698">rRNA processing</keyword>
<dbReference type="EMBL" id="FOCP01000001">
    <property type="protein sequence ID" value="SEM67681.1"/>
    <property type="molecule type" value="Genomic_DNA"/>
</dbReference>
<reference evidence="8 9" key="1">
    <citation type="submission" date="2016-10" db="EMBL/GenBank/DDBJ databases">
        <authorList>
            <person name="de Groot N.N."/>
        </authorList>
    </citation>
    <scope>NUCLEOTIDE SEQUENCE [LARGE SCALE GENOMIC DNA]</scope>
    <source>
        <strain evidence="8 9">Nm22</strain>
    </source>
</reference>
<comment type="function">
    <text evidence="5">An accessory protein needed during the final step in the assembly of 30S ribosomal subunit, possibly for assembly of the head region. Essential for efficient processing of 16S rRNA. May be needed both before and after RbfA during the maturation of 16S rRNA. It has affinity for free ribosomal 30S subunits but not for 70S ribosomes.</text>
</comment>
<sequence length="185" mass="20447">MIVMGHVVNAFGIQGWIRVYPYTENVDGLLDYSSWWLGKNKTGDTVSSDWIEMQLVSGRVNGTLLDAKLKGCNDRDQALQYKGLKIAIPRNQLPDLPDSGEAGYYWSDLIGAAVVNLDGEKLGTVAGLFETGANDVLRVQSTLQDAARDTASDAKELLIPFIESTVIKKVDLKCHEILVDWKPDY</sequence>
<dbReference type="GO" id="GO:0006364">
    <property type="term" value="P:rRNA processing"/>
    <property type="evidence" value="ECO:0007669"/>
    <property type="project" value="UniProtKB-UniRule"/>
</dbReference>
<evidence type="ECO:0000256" key="5">
    <source>
        <dbReference type="HAMAP-Rule" id="MF_00014"/>
    </source>
</evidence>
<dbReference type="InterPro" id="IPR009000">
    <property type="entry name" value="Transl_B-barrel_sf"/>
</dbReference>
<dbReference type="NCBIfam" id="TIGR02273">
    <property type="entry name" value="16S_RimM"/>
    <property type="match status" value="1"/>
</dbReference>
<comment type="domain">
    <text evidence="5">The PRC barrel domain binds ribosomal protein uS19.</text>
</comment>
<dbReference type="STRING" id="917.SAMN05216326_11232"/>
<evidence type="ECO:0000313" key="8">
    <source>
        <dbReference type="EMBL" id="SEM67681.1"/>
    </source>
</evidence>
<evidence type="ECO:0000256" key="2">
    <source>
        <dbReference type="ARBA" id="ARBA00022517"/>
    </source>
</evidence>
<dbReference type="Pfam" id="PF24986">
    <property type="entry name" value="PRC_RimM"/>
    <property type="match status" value="1"/>
</dbReference>
<comment type="subunit">
    <text evidence="5">Binds ribosomal protein uS19.</text>
</comment>
<keyword evidence="1 5" id="KW-0963">Cytoplasm</keyword>
<feature type="domain" description="RimM N-terminal" evidence="6">
    <location>
        <begin position="3"/>
        <end position="92"/>
    </location>
</feature>
<dbReference type="Gene3D" id="2.40.30.60">
    <property type="entry name" value="RimM"/>
    <property type="match status" value="1"/>
</dbReference>
<dbReference type="InterPro" id="IPR002676">
    <property type="entry name" value="RimM_N"/>
</dbReference>
<dbReference type="GO" id="GO:0005737">
    <property type="term" value="C:cytoplasm"/>
    <property type="evidence" value="ECO:0007669"/>
    <property type="project" value="UniProtKB-SubCell"/>
</dbReference>
<dbReference type="GO" id="GO:0005840">
    <property type="term" value="C:ribosome"/>
    <property type="evidence" value="ECO:0007669"/>
    <property type="project" value="InterPro"/>
</dbReference>
<accession>A0A1H8AAT1</accession>
<name>A0A1H8AAT1_9PROT</name>
<dbReference type="InterPro" id="IPR011033">
    <property type="entry name" value="PRC_barrel-like_sf"/>
</dbReference>
<evidence type="ECO:0000259" key="7">
    <source>
        <dbReference type="Pfam" id="PF24986"/>
    </source>
</evidence>
<evidence type="ECO:0000256" key="1">
    <source>
        <dbReference type="ARBA" id="ARBA00022490"/>
    </source>
</evidence>
<dbReference type="Pfam" id="PF01782">
    <property type="entry name" value="RimM"/>
    <property type="match status" value="1"/>
</dbReference>
<dbReference type="InterPro" id="IPR056792">
    <property type="entry name" value="PRC_RimM"/>
</dbReference>
<dbReference type="AlphaFoldDB" id="A0A1H8AAT1"/>
<comment type="subcellular location">
    <subcellularLocation>
        <location evidence="5">Cytoplasm</location>
    </subcellularLocation>
</comment>
<dbReference type="PANTHER" id="PTHR33692">
    <property type="entry name" value="RIBOSOME MATURATION FACTOR RIMM"/>
    <property type="match status" value="1"/>
</dbReference>
<comment type="similarity">
    <text evidence="5">Belongs to the RimM family.</text>
</comment>
<proteinExistence type="inferred from homology"/>
<dbReference type="PANTHER" id="PTHR33692:SF1">
    <property type="entry name" value="RIBOSOME MATURATION FACTOR RIMM"/>
    <property type="match status" value="1"/>
</dbReference>
<dbReference type="InterPro" id="IPR036976">
    <property type="entry name" value="RimM_N_sf"/>
</dbReference>
<dbReference type="OrthoDB" id="9783509at2"/>
<organism evidence="8 9">
    <name type="scientific">Nitrosomonas marina</name>
    <dbReference type="NCBI Taxonomy" id="917"/>
    <lineage>
        <taxon>Bacteria</taxon>
        <taxon>Pseudomonadati</taxon>
        <taxon>Pseudomonadota</taxon>
        <taxon>Betaproteobacteria</taxon>
        <taxon>Nitrosomonadales</taxon>
        <taxon>Nitrosomonadaceae</taxon>
        <taxon>Nitrosomonas</taxon>
    </lineage>
</organism>
<evidence type="ECO:0000256" key="4">
    <source>
        <dbReference type="ARBA" id="ARBA00023186"/>
    </source>
</evidence>
<keyword evidence="2 5" id="KW-0690">Ribosome biogenesis</keyword>
<dbReference type="InterPro" id="IPR011961">
    <property type="entry name" value="RimM"/>
</dbReference>
<dbReference type="Proteomes" id="UP000199459">
    <property type="component" value="Unassembled WGS sequence"/>
</dbReference>
<feature type="domain" description="Ribosome maturation factor RimM PRC barrel" evidence="7">
    <location>
        <begin position="106"/>
        <end position="184"/>
    </location>
</feature>
<evidence type="ECO:0000259" key="6">
    <source>
        <dbReference type="Pfam" id="PF01782"/>
    </source>
</evidence>
<evidence type="ECO:0000313" key="9">
    <source>
        <dbReference type="Proteomes" id="UP000199459"/>
    </source>
</evidence>